<keyword evidence="3" id="KW-1185">Reference proteome</keyword>
<dbReference type="PANTHER" id="PTHR37783">
    <property type="entry name" value="MEMBRANE PROTEIN, PUTATIVE (AFU_ORTHOLOGUE AFUA_1G04315)-RELATED"/>
    <property type="match status" value="1"/>
</dbReference>
<dbReference type="HOGENOM" id="CLU_174720_0_0_3"/>
<sequence>MAEVFTPEVSERICQHMNADHADAVALYARAFALEDSRPIEAARMLAIDPLGMDLLVTLRDAHLPVRIPFDPPLKDAEDAHHTLIDMVKTARARLAKTP</sequence>
<protein>
    <submittedName>
        <fullName evidence="2">Heme iron utilization protein</fullName>
    </submittedName>
</protein>
<name>U5QJ99_GLOK1</name>
<dbReference type="PATRIC" id="fig|1183438.3.peg.2773"/>
<dbReference type="Gene3D" id="3.20.180.10">
    <property type="entry name" value="PNP-oxidase-like"/>
    <property type="match status" value="1"/>
</dbReference>
<dbReference type="Pfam" id="PF10615">
    <property type="entry name" value="DUF2470"/>
    <property type="match status" value="1"/>
</dbReference>
<dbReference type="eggNOG" id="ENOG50331UT">
    <property type="taxonomic scope" value="Bacteria"/>
</dbReference>
<dbReference type="AlphaFoldDB" id="U5QJ99"/>
<dbReference type="Proteomes" id="UP000017396">
    <property type="component" value="Chromosome"/>
</dbReference>
<evidence type="ECO:0000313" key="2">
    <source>
        <dbReference type="EMBL" id="AGY59057.1"/>
    </source>
</evidence>
<dbReference type="EMBL" id="CP003587">
    <property type="protein sequence ID" value="AGY59057.1"/>
    <property type="molecule type" value="Genomic_DNA"/>
</dbReference>
<reference evidence="2 3" key="1">
    <citation type="journal article" date="2013" name="PLoS ONE">
        <title>Cultivation and Complete Genome Sequencing of Gloeobacter kilaueensis sp. nov., from a Lava Cave in Kilauea Caldera, Hawai'i.</title>
        <authorList>
            <person name="Saw J.H."/>
            <person name="Schatz M."/>
            <person name="Brown M.V."/>
            <person name="Kunkel D.D."/>
            <person name="Foster J.S."/>
            <person name="Shick H."/>
            <person name="Christensen S."/>
            <person name="Hou S."/>
            <person name="Wan X."/>
            <person name="Donachie S.P."/>
        </authorList>
    </citation>
    <scope>NUCLEOTIDE SEQUENCE [LARGE SCALE GENOMIC DNA]</scope>
    <source>
        <strain evidence="3">JS</strain>
    </source>
</reference>
<dbReference type="RefSeq" id="WP_023174275.1">
    <property type="nucleotide sequence ID" value="NC_022600.1"/>
</dbReference>
<dbReference type="KEGG" id="glj:GKIL_2811"/>
<dbReference type="OrthoDB" id="9814594at2"/>
<dbReference type="STRING" id="1183438.GKIL_2811"/>
<evidence type="ECO:0000259" key="1">
    <source>
        <dbReference type="Pfam" id="PF10615"/>
    </source>
</evidence>
<accession>U5QJ99</accession>
<dbReference type="InterPro" id="IPR019595">
    <property type="entry name" value="DUF2470"/>
</dbReference>
<evidence type="ECO:0000313" key="3">
    <source>
        <dbReference type="Proteomes" id="UP000017396"/>
    </source>
</evidence>
<gene>
    <name evidence="2" type="ORF">GKIL_2811</name>
</gene>
<feature type="domain" description="DUF2470" evidence="1">
    <location>
        <begin position="10"/>
        <end position="87"/>
    </location>
</feature>
<organism evidence="2 3">
    <name type="scientific">Gloeobacter kilaueensis (strain ATCC BAA-2537 / CCAP 1431/1 / ULC 316 / JS1)</name>
    <dbReference type="NCBI Taxonomy" id="1183438"/>
    <lineage>
        <taxon>Bacteria</taxon>
        <taxon>Bacillati</taxon>
        <taxon>Cyanobacteriota</taxon>
        <taxon>Cyanophyceae</taxon>
        <taxon>Gloeobacterales</taxon>
        <taxon>Gloeobacteraceae</taxon>
        <taxon>Gloeobacter</taxon>
    </lineage>
</organism>
<dbReference type="SUPFAM" id="SSF50475">
    <property type="entry name" value="FMN-binding split barrel"/>
    <property type="match status" value="1"/>
</dbReference>
<proteinExistence type="predicted"/>
<dbReference type="InterPro" id="IPR037119">
    <property type="entry name" value="Haem_oxidase_HugZ-like_sf"/>
</dbReference>
<dbReference type="PANTHER" id="PTHR37783:SF1">
    <property type="entry name" value="MEMBRANE PROTEIN, PUTATIVE (AFU_ORTHOLOGUE AFUA_1G04315)-RELATED"/>
    <property type="match status" value="1"/>
</dbReference>